<feature type="transmembrane region" description="Helical" evidence="6">
    <location>
        <begin position="159"/>
        <end position="177"/>
    </location>
</feature>
<feature type="transmembrane region" description="Helical" evidence="6">
    <location>
        <begin position="42"/>
        <end position="61"/>
    </location>
</feature>
<dbReference type="Proteomes" id="UP000006755">
    <property type="component" value="Unassembled WGS sequence"/>
</dbReference>
<keyword evidence="4 6" id="KW-1133">Transmembrane helix</keyword>
<feature type="transmembrane region" description="Helical" evidence="6">
    <location>
        <begin position="189"/>
        <end position="212"/>
    </location>
</feature>
<accession>K2K8U6</accession>
<dbReference type="InterPro" id="IPR036458">
    <property type="entry name" value="Na:dicarbo_symporter_sf"/>
</dbReference>
<dbReference type="SUPFAM" id="SSF118215">
    <property type="entry name" value="Proton glutamate symport protein"/>
    <property type="match status" value="1"/>
</dbReference>
<dbReference type="InterPro" id="IPR001991">
    <property type="entry name" value="Na-dicarboxylate_symporter"/>
</dbReference>
<evidence type="ECO:0000256" key="3">
    <source>
        <dbReference type="ARBA" id="ARBA00022692"/>
    </source>
</evidence>
<dbReference type="PANTHER" id="PTHR42865:SF8">
    <property type="entry name" value="SERINE_THREONINE TRANSPORTER SSTT"/>
    <property type="match status" value="1"/>
</dbReference>
<evidence type="ECO:0000256" key="1">
    <source>
        <dbReference type="ARBA" id="ARBA00004141"/>
    </source>
</evidence>
<comment type="caution">
    <text evidence="7">The sequence shown here is derived from an EMBL/GenBank/DDBJ whole genome shotgun (WGS) entry which is preliminary data.</text>
</comment>
<keyword evidence="8" id="KW-1185">Reference proteome</keyword>
<sequence length="384" mass="39774">MNLVVRLLIGLAFGVLCGLLAPELLVRLLMTVKAIVGELIGFSVPLILLFYISSGIASLPAGSGRLLGRTLGLAYGSTLLAGTLAFLVARYVLPILVSPHQLAGDTGQQLTPFFTLAIPAPMAVMTALVLAFVLGLALAGRESALRQVLEDGKGVVEKLLANLIIPALPFYIAGEFAQMTFEGKVWSTLQTFGLVLVMAVMLHWLWLAVLYGATGAVRGRSGLLLLKTMVPAYVTAIGTMSSAATIPVALRQAKKNGVSEPVADFAMPLLANIHLSGSTITLVSCTTAVMLLNPELGIPDLGTMLGFILMLGVTMIAAPGAPGGAVMAALGLLSSMLGFSEANLALMIALYLAQDSFGTACNVTGDGALALLADSAQPKLATDR</sequence>
<organism evidence="7 8">
    <name type="scientific">Gallaecimonas xiamenensis 3-C-1</name>
    <dbReference type="NCBI Taxonomy" id="745411"/>
    <lineage>
        <taxon>Bacteria</taxon>
        <taxon>Pseudomonadati</taxon>
        <taxon>Pseudomonadota</taxon>
        <taxon>Gammaproteobacteria</taxon>
        <taxon>Enterobacterales</taxon>
        <taxon>Gallaecimonadaceae</taxon>
        <taxon>Gallaecimonas</taxon>
    </lineage>
</organism>
<comment type="subcellular location">
    <subcellularLocation>
        <location evidence="1">Membrane</location>
        <topology evidence="1">Multi-pass membrane protein</topology>
    </subcellularLocation>
</comment>
<feature type="transmembrane region" description="Helical" evidence="6">
    <location>
        <begin position="224"/>
        <end position="249"/>
    </location>
</feature>
<reference evidence="7 8" key="1">
    <citation type="journal article" date="2012" name="J. Bacteriol.">
        <title>Genome Sequence of Gallaecimonas xiamenensis Type Strain 3-C-1.</title>
        <authorList>
            <person name="Lai Q."/>
            <person name="Wang L."/>
            <person name="Wang W."/>
            <person name="Shao Z."/>
        </authorList>
    </citation>
    <scope>NUCLEOTIDE SEQUENCE [LARGE SCALE GENOMIC DNA]</scope>
    <source>
        <strain evidence="7 8">3-C-1</strain>
    </source>
</reference>
<dbReference type="EMBL" id="AMRI01000012">
    <property type="protein sequence ID" value="EKE73680.1"/>
    <property type="molecule type" value="Genomic_DNA"/>
</dbReference>
<gene>
    <name evidence="7" type="ORF">B3C1_09792</name>
</gene>
<dbReference type="GO" id="GO:0005886">
    <property type="term" value="C:plasma membrane"/>
    <property type="evidence" value="ECO:0007669"/>
    <property type="project" value="TreeGrafter"/>
</dbReference>
<protein>
    <submittedName>
        <fullName evidence="7">Sodium:dicarboxylate symporter</fullName>
    </submittedName>
</protein>
<evidence type="ECO:0000256" key="2">
    <source>
        <dbReference type="ARBA" id="ARBA00022448"/>
    </source>
</evidence>
<feature type="transmembrane region" description="Helical" evidence="6">
    <location>
        <begin position="73"/>
        <end position="93"/>
    </location>
</feature>
<dbReference type="OrthoDB" id="9768885at2"/>
<feature type="transmembrane region" description="Helical" evidence="6">
    <location>
        <begin position="304"/>
        <end position="321"/>
    </location>
</feature>
<evidence type="ECO:0000256" key="5">
    <source>
        <dbReference type="ARBA" id="ARBA00023136"/>
    </source>
</evidence>
<feature type="transmembrane region" description="Helical" evidence="6">
    <location>
        <begin position="113"/>
        <end position="138"/>
    </location>
</feature>
<dbReference type="GO" id="GO:0005295">
    <property type="term" value="F:neutral L-amino acid:sodium symporter activity"/>
    <property type="evidence" value="ECO:0007669"/>
    <property type="project" value="TreeGrafter"/>
</dbReference>
<name>K2K8U6_9GAMM</name>
<keyword evidence="2" id="KW-0813">Transport</keyword>
<dbReference type="AlphaFoldDB" id="K2K8U6"/>
<feature type="transmembrane region" description="Helical" evidence="6">
    <location>
        <begin position="7"/>
        <end position="30"/>
    </location>
</feature>
<dbReference type="RefSeq" id="WP_008484549.1">
    <property type="nucleotide sequence ID" value="NZ_AMRI01000012.1"/>
</dbReference>
<feature type="transmembrane region" description="Helical" evidence="6">
    <location>
        <begin position="269"/>
        <end position="292"/>
    </location>
</feature>
<keyword evidence="3 6" id="KW-0812">Transmembrane</keyword>
<evidence type="ECO:0000313" key="7">
    <source>
        <dbReference type="EMBL" id="EKE73680.1"/>
    </source>
</evidence>
<dbReference type="STRING" id="745411.B3C1_09792"/>
<evidence type="ECO:0000256" key="6">
    <source>
        <dbReference type="SAM" id="Phobius"/>
    </source>
</evidence>
<dbReference type="eggNOG" id="COG1301">
    <property type="taxonomic scope" value="Bacteria"/>
</dbReference>
<proteinExistence type="predicted"/>
<dbReference type="Pfam" id="PF00375">
    <property type="entry name" value="SDF"/>
    <property type="match status" value="1"/>
</dbReference>
<dbReference type="Gene3D" id="1.10.3860.10">
    <property type="entry name" value="Sodium:dicarboxylate symporter"/>
    <property type="match status" value="1"/>
</dbReference>
<dbReference type="PANTHER" id="PTHR42865">
    <property type="entry name" value="PROTON/GLUTAMATE-ASPARTATE SYMPORTER"/>
    <property type="match status" value="1"/>
</dbReference>
<evidence type="ECO:0000256" key="4">
    <source>
        <dbReference type="ARBA" id="ARBA00022989"/>
    </source>
</evidence>
<dbReference type="GO" id="GO:0032329">
    <property type="term" value="P:serine transport"/>
    <property type="evidence" value="ECO:0007669"/>
    <property type="project" value="TreeGrafter"/>
</dbReference>
<evidence type="ECO:0000313" key="8">
    <source>
        <dbReference type="Proteomes" id="UP000006755"/>
    </source>
</evidence>
<keyword evidence="5 6" id="KW-0472">Membrane</keyword>
<feature type="transmembrane region" description="Helical" evidence="6">
    <location>
        <begin position="327"/>
        <end position="352"/>
    </location>
</feature>